<keyword evidence="3" id="KW-1185">Reference proteome</keyword>
<dbReference type="AlphaFoldDB" id="A0A5B7KE82"/>
<gene>
    <name evidence="2" type="ORF">E2C01_102822</name>
</gene>
<name>A0A5B7KE82_PORTR</name>
<dbReference type="EMBL" id="VSRR010153994">
    <property type="protein sequence ID" value="MPD06983.1"/>
    <property type="molecule type" value="Genomic_DNA"/>
</dbReference>
<comment type="caution">
    <text evidence="2">The sequence shown here is derived from an EMBL/GenBank/DDBJ whole genome shotgun (WGS) entry which is preliminary data.</text>
</comment>
<reference evidence="2 3" key="1">
    <citation type="submission" date="2019-05" db="EMBL/GenBank/DDBJ databases">
        <title>Another draft genome of Portunus trituberculatus and its Hox gene families provides insights of decapod evolution.</title>
        <authorList>
            <person name="Jeong J.-H."/>
            <person name="Song I."/>
            <person name="Kim S."/>
            <person name="Choi T."/>
            <person name="Kim D."/>
            <person name="Ryu S."/>
            <person name="Kim W."/>
        </authorList>
    </citation>
    <scope>NUCLEOTIDE SEQUENCE [LARGE SCALE GENOMIC DNA]</scope>
    <source>
        <tissue evidence="2">Muscle</tissue>
    </source>
</reference>
<organism evidence="2 3">
    <name type="scientific">Portunus trituberculatus</name>
    <name type="common">Swimming crab</name>
    <name type="synonym">Neptunus trituberculatus</name>
    <dbReference type="NCBI Taxonomy" id="210409"/>
    <lineage>
        <taxon>Eukaryota</taxon>
        <taxon>Metazoa</taxon>
        <taxon>Ecdysozoa</taxon>
        <taxon>Arthropoda</taxon>
        <taxon>Crustacea</taxon>
        <taxon>Multicrustacea</taxon>
        <taxon>Malacostraca</taxon>
        <taxon>Eumalacostraca</taxon>
        <taxon>Eucarida</taxon>
        <taxon>Decapoda</taxon>
        <taxon>Pleocyemata</taxon>
        <taxon>Brachyura</taxon>
        <taxon>Eubrachyura</taxon>
        <taxon>Portunoidea</taxon>
        <taxon>Portunidae</taxon>
        <taxon>Portuninae</taxon>
        <taxon>Portunus</taxon>
    </lineage>
</organism>
<feature type="compositionally biased region" description="Basic and acidic residues" evidence="1">
    <location>
        <begin position="79"/>
        <end position="98"/>
    </location>
</feature>
<feature type="region of interest" description="Disordered" evidence="1">
    <location>
        <begin position="60"/>
        <end position="98"/>
    </location>
</feature>
<evidence type="ECO:0000313" key="2">
    <source>
        <dbReference type="EMBL" id="MPD06983.1"/>
    </source>
</evidence>
<evidence type="ECO:0000256" key="1">
    <source>
        <dbReference type="SAM" id="MobiDB-lite"/>
    </source>
</evidence>
<sequence>MIHPNNIIYNFSPRVAVAAVVVKGWHLNVETRTQPEEEKGMINMALAVRWGTLVGRTRAHMGRRGGRQGGNGATCPTGREGHVPLREKTRDRGGGQGS</sequence>
<accession>A0A5B7KE82</accession>
<proteinExistence type="predicted"/>
<protein>
    <submittedName>
        <fullName evidence="2">Uncharacterized protein</fullName>
    </submittedName>
</protein>
<dbReference type="Proteomes" id="UP000324222">
    <property type="component" value="Unassembled WGS sequence"/>
</dbReference>
<evidence type="ECO:0000313" key="3">
    <source>
        <dbReference type="Proteomes" id="UP000324222"/>
    </source>
</evidence>